<protein>
    <submittedName>
        <fullName evidence="1">Uncharacterized protein</fullName>
    </submittedName>
</protein>
<keyword evidence="2" id="KW-1185">Reference proteome</keyword>
<dbReference type="Proteomes" id="UP000326757">
    <property type="component" value="Unassembled WGS sequence"/>
</dbReference>
<reference evidence="1 2" key="1">
    <citation type="submission" date="2019-06" db="EMBL/GenBank/DDBJ databases">
        <title>Genome Sequence of the Brown Rot Fungal Pathogen Monilinia laxa.</title>
        <authorList>
            <person name="De Miccolis Angelini R.M."/>
            <person name="Landi L."/>
            <person name="Abate D."/>
            <person name="Pollastro S."/>
            <person name="Romanazzi G."/>
            <person name="Faretra F."/>
        </authorList>
    </citation>
    <scope>NUCLEOTIDE SEQUENCE [LARGE SCALE GENOMIC DNA]</scope>
    <source>
        <strain evidence="1 2">Mlax316</strain>
    </source>
</reference>
<evidence type="ECO:0000313" key="1">
    <source>
        <dbReference type="EMBL" id="KAB8303915.1"/>
    </source>
</evidence>
<comment type="caution">
    <text evidence="1">The sequence shown here is derived from an EMBL/GenBank/DDBJ whole genome shotgun (WGS) entry which is preliminary data.</text>
</comment>
<gene>
    <name evidence="1" type="ORF">EYC80_005278</name>
</gene>
<accession>A0A5N6KJQ1</accession>
<sequence length="86" mass="9477">MHSPKTHRSPFPHQNLDYPSHQAQEPLSLLSLECPVKTVKYRVLISISFSGSTAICTSKSTPFSKSTQVNGLTYSTEPLVSNASKR</sequence>
<proteinExistence type="predicted"/>
<dbReference type="AlphaFoldDB" id="A0A5N6KJQ1"/>
<evidence type="ECO:0000313" key="2">
    <source>
        <dbReference type="Proteomes" id="UP000326757"/>
    </source>
</evidence>
<organism evidence="1 2">
    <name type="scientific">Monilinia laxa</name>
    <name type="common">Brown rot fungus</name>
    <name type="synonym">Sclerotinia laxa</name>
    <dbReference type="NCBI Taxonomy" id="61186"/>
    <lineage>
        <taxon>Eukaryota</taxon>
        <taxon>Fungi</taxon>
        <taxon>Dikarya</taxon>
        <taxon>Ascomycota</taxon>
        <taxon>Pezizomycotina</taxon>
        <taxon>Leotiomycetes</taxon>
        <taxon>Helotiales</taxon>
        <taxon>Sclerotiniaceae</taxon>
        <taxon>Monilinia</taxon>
    </lineage>
</organism>
<name>A0A5N6KJQ1_MONLA</name>
<dbReference type="EMBL" id="VIGI01000002">
    <property type="protein sequence ID" value="KAB8303915.1"/>
    <property type="molecule type" value="Genomic_DNA"/>
</dbReference>